<dbReference type="EMBL" id="JAHRIO010012345">
    <property type="protein sequence ID" value="MEQ2162724.1"/>
    <property type="molecule type" value="Genomic_DNA"/>
</dbReference>
<feature type="region of interest" description="Disordered" evidence="1">
    <location>
        <begin position="1"/>
        <end position="33"/>
    </location>
</feature>
<protein>
    <submittedName>
        <fullName evidence="2">Uncharacterized protein</fullName>
    </submittedName>
</protein>
<evidence type="ECO:0000256" key="1">
    <source>
        <dbReference type="SAM" id="MobiDB-lite"/>
    </source>
</evidence>
<accession>A0ABV0MUD0</accession>
<organism evidence="2 3">
    <name type="scientific">Goodea atripinnis</name>
    <dbReference type="NCBI Taxonomy" id="208336"/>
    <lineage>
        <taxon>Eukaryota</taxon>
        <taxon>Metazoa</taxon>
        <taxon>Chordata</taxon>
        <taxon>Craniata</taxon>
        <taxon>Vertebrata</taxon>
        <taxon>Euteleostomi</taxon>
        <taxon>Actinopterygii</taxon>
        <taxon>Neopterygii</taxon>
        <taxon>Teleostei</taxon>
        <taxon>Neoteleostei</taxon>
        <taxon>Acanthomorphata</taxon>
        <taxon>Ovalentaria</taxon>
        <taxon>Atherinomorphae</taxon>
        <taxon>Cyprinodontiformes</taxon>
        <taxon>Goodeidae</taxon>
        <taxon>Goodea</taxon>
    </lineage>
</organism>
<feature type="non-terminal residue" evidence="2">
    <location>
        <position position="1"/>
    </location>
</feature>
<reference evidence="2 3" key="1">
    <citation type="submission" date="2021-06" db="EMBL/GenBank/DDBJ databases">
        <authorList>
            <person name="Palmer J.M."/>
        </authorList>
    </citation>
    <scope>NUCLEOTIDE SEQUENCE [LARGE SCALE GENOMIC DNA]</scope>
    <source>
        <strain evidence="2 3">GA_2019</strain>
        <tissue evidence="2">Muscle</tissue>
    </source>
</reference>
<comment type="caution">
    <text evidence="2">The sequence shown here is derived from an EMBL/GenBank/DDBJ whole genome shotgun (WGS) entry which is preliminary data.</text>
</comment>
<dbReference type="Proteomes" id="UP001476798">
    <property type="component" value="Unassembled WGS sequence"/>
</dbReference>
<evidence type="ECO:0000313" key="2">
    <source>
        <dbReference type="EMBL" id="MEQ2162724.1"/>
    </source>
</evidence>
<proteinExistence type="predicted"/>
<feature type="compositionally biased region" description="Basic and acidic residues" evidence="1">
    <location>
        <begin position="7"/>
        <end position="20"/>
    </location>
</feature>
<evidence type="ECO:0000313" key="3">
    <source>
        <dbReference type="Proteomes" id="UP001476798"/>
    </source>
</evidence>
<name>A0ABV0MUD0_9TELE</name>
<sequence>LGVMLMDPKKGTGGKKEPCKEPPAAPSTTGRRAGLWRPASCCHVLEAWAVRCKASSVAEPKSSPGTTGRALSVLLQGLVKDDCSSHTWRRAWTSVESVRPSGQRDASNKL</sequence>
<gene>
    <name evidence="2" type="ORF">GOODEAATRI_022703</name>
</gene>
<keyword evidence="3" id="KW-1185">Reference proteome</keyword>